<sequence>MGGAHAHSGGRRRAAPPPARAVLLLVAVLVPLAGLTVAGLVHLWPRADPATYLPAAGKYAADGVTTVSGTVTDVEPYVCTVGVEGDDAATRTVVCAHLVVRLTSGPEKGRTAPVDATNQTVDAGVSAGTRIQLLRLPADQVTTHATYTFGDFTRGTPLVVLAAVFAVLVVAVARLRGLLALAGLVLAFGLVVEFVLPAVLIGRDPLLVGVVASAAIVFVVLYLAHGISVRTSTALVGTLFGLGAAAGLARVAVHAAHLTGVSSDDDLTVGALAGNVHLPGLLLCGIVIGTLGVLNDVTVTQASAVWELHEIAPGTSAARLFAGGMRIGRDHIASTVYTIAFAYAGASLPVLLLIELYQRPLAQTLTSSALAQEIVSTLVGAVSLVLAVPLTTAVGVLLVKASGRRPAAGTAGD</sequence>
<evidence type="ECO:0000256" key="1">
    <source>
        <dbReference type="SAM" id="Phobius"/>
    </source>
</evidence>
<evidence type="ECO:0000313" key="2">
    <source>
        <dbReference type="EMBL" id="RZS89619.1"/>
    </source>
</evidence>
<dbReference type="AlphaFoldDB" id="A0A4V2F4K3"/>
<feature type="transmembrane region" description="Helical" evidence="1">
    <location>
        <begin position="335"/>
        <end position="354"/>
    </location>
</feature>
<keyword evidence="3" id="KW-1185">Reference proteome</keyword>
<gene>
    <name evidence="2" type="ORF">EV189_1387</name>
</gene>
<dbReference type="Pfam" id="PF07907">
    <property type="entry name" value="YibE_F"/>
    <property type="match status" value="1"/>
</dbReference>
<keyword evidence="1" id="KW-0472">Membrane</keyword>
<feature type="transmembrane region" description="Helical" evidence="1">
    <location>
        <begin position="178"/>
        <end position="200"/>
    </location>
</feature>
<feature type="transmembrane region" description="Helical" evidence="1">
    <location>
        <begin position="155"/>
        <end position="173"/>
    </location>
</feature>
<accession>A0A4V2F4K3</accession>
<evidence type="ECO:0000313" key="3">
    <source>
        <dbReference type="Proteomes" id="UP000293638"/>
    </source>
</evidence>
<comment type="caution">
    <text evidence="2">The sequence shown here is derived from an EMBL/GenBank/DDBJ whole genome shotgun (WGS) entry which is preliminary data.</text>
</comment>
<feature type="transmembrane region" description="Helical" evidence="1">
    <location>
        <begin position="236"/>
        <end position="256"/>
    </location>
</feature>
<dbReference type="RefSeq" id="WP_130492205.1">
    <property type="nucleotide sequence ID" value="NZ_SGXD01000002.1"/>
</dbReference>
<proteinExistence type="predicted"/>
<keyword evidence="1" id="KW-1133">Transmembrane helix</keyword>
<feature type="transmembrane region" description="Helical" evidence="1">
    <location>
        <begin position="276"/>
        <end position="294"/>
    </location>
</feature>
<feature type="transmembrane region" description="Helical" evidence="1">
    <location>
        <begin position="21"/>
        <end position="44"/>
    </location>
</feature>
<name>A0A4V2F4K3_9ACTN</name>
<dbReference type="OrthoDB" id="5846312at2"/>
<dbReference type="PANTHER" id="PTHR41771:SF1">
    <property type="entry name" value="MEMBRANE PROTEIN"/>
    <property type="match status" value="1"/>
</dbReference>
<protein>
    <submittedName>
        <fullName evidence="2">Putative membrane protein</fullName>
    </submittedName>
</protein>
<dbReference type="PANTHER" id="PTHR41771">
    <property type="entry name" value="MEMBRANE PROTEIN-RELATED"/>
    <property type="match status" value="1"/>
</dbReference>
<feature type="transmembrane region" description="Helical" evidence="1">
    <location>
        <begin position="206"/>
        <end position="224"/>
    </location>
</feature>
<dbReference type="EMBL" id="SGXD01000002">
    <property type="protein sequence ID" value="RZS89619.1"/>
    <property type="molecule type" value="Genomic_DNA"/>
</dbReference>
<dbReference type="InterPro" id="IPR012507">
    <property type="entry name" value="YibE_F"/>
</dbReference>
<dbReference type="Proteomes" id="UP000293638">
    <property type="component" value="Unassembled WGS sequence"/>
</dbReference>
<keyword evidence="1" id="KW-0812">Transmembrane</keyword>
<feature type="transmembrane region" description="Helical" evidence="1">
    <location>
        <begin position="374"/>
        <end position="399"/>
    </location>
</feature>
<organism evidence="2 3">
    <name type="scientific">Motilibacter rhizosphaerae</name>
    <dbReference type="NCBI Taxonomy" id="598652"/>
    <lineage>
        <taxon>Bacteria</taxon>
        <taxon>Bacillati</taxon>
        <taxon>Actinomycetota</taxon>
        <taxon>Actinomycetes</taxon>
        <taxon>Motilibacterales</taxon>
        <taxon>Motilibacteraceae</taxon>
        <taxon>Motilibacter</taxon>
    </lineage>
</organism>
<reference evidence="2 3" key="1">
    <citation type="submission" date="2019-02" db="EMBL/GenBank/DDBJ databases">
        <title>Genomic Encyclopedia of Type Strains, Phase IV (KMG-IV): sequencing the most valuable type-strain genomes for metagenomic binning, comparative biology and taxonomic classification.</title>
        <authorList>
            <person name="Goeker M."/>
        </authorList>
    </citation>
    <scope>NUCLEOTIDE SEQUENCE [LARGE SCALE GENOMIC DNA]</scope>
    <source>
        <strain evidence="2 3">DSM 45622</strain>
    </source>
</reference>